<feature type="transmembrane region" description="Helical" evidence="7">
    <location>
        <begin position="393"/>
        <end position="415"/>
    </location>
</feature>
<evidence type="ECO:0000256" key="1">
    <source>
        <dbReference type="ARBA" id="ARBA00004651"/>
    </source>
</evidence>
<evidence type="ECO:0000313" key="10">
    <source>
        <dbReference type="EMBL" id="ACI17484.1"/>
    </source>
</evidence>
<dbReference type="PROSITE" id="PS50928">
    <property type="entry name" value="ABC_TM1"/>
    <property type="match status" value="1"/>
</dbReference>
<reference evidence="11" key="1">
    <citation type="submission" date="2008-08" db="EMBL/GenBank/DDBJ databases">
        <title>The complete genome sequence of Coprothermobacter proteolyticus strain ATCC 5245 / DSM 5265 / BT.</title>
        <authorList>
            <person name="Dodson R.J."/>
            <person name="Durkin A.S."/>
            <person name="Wu M."/>
            <person name="Eisen J."/>
            <person name="Sutton G."/>
        </authorList>
    </citation>
    <scope>NUCLEOTIDE SEQUENCE [LARGE SCALE GENOMIC DNA]</scope>
    <source>
        <strain evidence="11">ATCC 35245 / DSM 5265 / OCM 4 / BT</strain>
    </source>
</reference>
<keyword evidence="4 7" id="KW-0812">Transmembrane</keyword>
<comment type="subcellular location">
    <subcellularLocation>
        <location evidence="1 7">Cell membrane</location>
        <topology evidence="1 7">Multi-pass membrane protein</topology>
    </subcellularLocation>
</comment>
<dbReference type="InterPro" id="IPR035906">
    <property type="entry name" value="MetI-like_sf"/>
</dbReference>
<evidence type="ECO:0000313" key="11">
    <source>
        <dbReference type="Proteomes" id="UP000001732"/>
    </source>
</evidence>
<dbReference type="PANTHER" id="PTHR43386">
    <property type="entry name" value="OLIGOPEPTIDE TRANSPORT SYSTEM PERMEASE PROTEIN APPC"/>
    <property type="match status" value="1"/>
</dbReference>
<dbReference type="STRING" id="309798.COPRO5265_0638"/>
<dbReference type="Proteomes" id="UP000001732">
    <property type="component" value="Chromosome"/>
</dbReference>
<sequence length="428" mass="46739">MADKDQEKKVNNNTNNSATNNDYEVAQESYSFWGAVWRRFRRHKLAIVGLWILVFVFIFSFIGPVFYTLDPSENIFEEDVANFYMYKINQAIKQDPGLKEYLGTMLTDFEQTLARANDLKAKAAAGDYQALSELSWSRSDLASAGMQIISMVASYTDSNGNQPFASYMDLTRYLSPPGLPVGAPGHPLGTDDQGRDLLARIMFGGKVSFAIGIASALIAVILGSLVGLVAGYVGGIVDSLLMRFVDIMLSIPTMPLLLALSPLLRRWTKSLTEGMGLGVFGSILPMVLVLALFGWMGLSRLVRGQVLSLKEQQFIEAAQAIGVPTSRVLSKHLFPNVIAPVVVAASLAVAGNILSEASLSFLGFGIQPPATSWGQILNVAVNFINSPQQIVRYWNMIFIPGALLFFTVLSFNFAGDGLRDAVDPRMKL</sequence>
<gene>
    <name evidence="10" type="ordered locus">COPRO5265_0638</name>
</gene>
<keyword evidence="5 7" id="KW-1133">Transmembrane helix</keyword>
<dbReference type="EMBL" id="CP001145">
    <property type="protein sequence ID" value="ACI17484.1"/>
    <property type="molecule type" value="Genomic_DNA"/>
</dbReference>
<evidence type="ECO:0000256" key="6">
    <source>
        <dbReference type="ARBA" id="ARBA00023136"/>
    </source>
</evidence>
<dbReference type="Pfam" id="PF00528">
    <property type="entry name" value="BPD_transp_1"/>
    <property type="match status" value="1"/>
</dbReference>
<keyword evidence="11" id="KW-1185">Reference proteome</keyword>
<feature type="compositionally biased region" description="Basic and acidic residues" evidence="8">
    <location>
        <begin position="1"/>
        <end position="10"/>
    </location>
</feature>
<name>B5Y896_COPPD</name>
<dbReference type="GO" id="GO:0055085">
    <property type="term" value="P:transmembrane transport"/>
    <property type="evidence" value="ECO:0007669"/>
    <property type="project" value="InterPro"/>
</dbReference>
<reference evidence="10 11" key="2">
    <citation type="journal article" date="2014" name="Genome Announc.">
        <title>Complete Genome Sequence of Coprothermobacter proteolyticus DSM 5265.</title>
        <authorList>
            <person name="Alexiev A."/>
            <person name="Coil D.A."/>
            <person name="Badger J.H."/>
            <person name="Enticknap J."/>
            <person name="Ward N."/>
            <person name="Robb F.T."/>
            <person name="Eisen J.A."/>
        </authorList>
    </citation>
    <scope>NUCLEOTIDE SEQUENCE [LARGE SCALE GENOMIC DNA]</scope>
    <source>
        <strain evidence="11">ATCC 35245 / DSM 5265 / OCM 4 / BT</strain>
    </source>
</reference>
<dbReference type="PANTHER" id="PTHR43386:SF23">
    <property type="entry name" value="ABC TRANSPORTER"/>
    <property type="match status" value="1"/>
</dbReference>
<dbReference type="AlphaFoldDB" id="B5Y896"/>
<evidence type="ECO:0000256" key="8">
    <source>
        <dbReference type="SAM" id="MobiDB-lite"/>
    </source>
</evidence>
<feature type="transmembrane region" description="Helical" evidence="7">
    <location>
        <begin position="244"/>
        <end position="264"/>
    </location>
</feature>
<dbReference type="InterPro" id="IPR000515">
    <property type="entry name" value="MetI-like"/>
</dbReference>
<dbReference type="eggNOG" id="COG1173">
    <property type="taxonomic scope" value="Bacteria"/>
</dbReference>
<feature type="transmembrane region" description="Helical" evidence="7">
    <location>
        <begin position="207"/>
        <end position="232"/>
    </location>
</feature>
<dbReference type="Pfam" id="PF12911">
    <property type="entry name" value="OppC_N"/>
    <property type="match status" value="1"/>
</dbReference>
<dbReference type="GO" id="GO:0005886">
    <property type="term" value="C:plasma membrane"/>
    <property type="evidence" value="ECO:0007669"/>
    <property type="project" value="UniProtKB-SubCell"/>
</dbReference>
<dbReference type="InterPro" id="IPR050366">
    <property type="entry name" value="BP-dependent_transpt_permease"/>
</dbReference>
<evidence type="ECO:0000259" key="9">
    <source>
        <dbReference type="PROSITE" id="PS50928"/>
    </source>
</evidence>
<protein>
    <submittedName>
        <fullName evidence="10">Dipeptide transport system permease protein DppC</fullName>
    </submittedName>
</protein>
<dbReference type="SUPFAM" id="SSF161098">
    <property type="entry name" value="MetI-like"/>
    <property type="match status" value="1"/>
</dbReference>
<dbReference type="CDD" id="cd06261">
    <property type="entry name" value="TM_PBP2"/>
    <property type="match status" value="1"/>
</dbReference>
<feature type="compositionally biased region" description="Low complexity" evidence="8">
    <location>
        <begin position="11"/>
        <end position="20"/>
    </location>
</feature>
<feature type="transmembrane region" description="Helical" evidence="7">
    <location>
        <begin position="45"/>
        <end position="67"/>
    </location>
</feature>
<evidence type="ECO:0000256" key="3">
    <source>
        <dbReference type="ARBA" id="ARBA00022475"/>
    </source>
</evidence>
<accession>B5Y896</accession>
<keyword evidence="3" id="KW-1003">Cell membrane</keyword>
<keyword evidence="6 7" id="KW-0472">Membrane</keyword>
<dbReference type="HOGENOM" id="CLU_028518_1_0_9"/>
<dbReference type="OrthoDB" id="9797472at2"/>
<evidence type="ECO:0000256" key="5">
    <source>
        <dbReference type="ARBA" id="ARBA00022989"/>
    </source>
</evidence>
<evidence type="ECO:0000256" key="7">
    <source>
        <dbReference type="RuleBase" id="RU363032"/>
    </source>
</evidence>
<feature type="transmembrane region" description="Helical" evidence="7">
    <location>
        <begin position="333"/>
        <end position="354"/>
    </location>
</feature>
<comment type="similarity">
    <text evidence="7">Belongs to the binding-protein-dependent transport system permease family.</text>
</comment>
<dbReference type="Gene3D" id="1.10.3720.10">
    <property type="entry name" value="MetI-like"/>
    <property type="match status" value="1"/>
</dbReference>
<dbReference type="RefSeq" id="WP_012544136.1">
    <property type="nucleotide sequence ID" value="NC_011295.1"/>
</dbReference>
<feature type="region of interest" description="Disordered" evidence="8">
    <location>
        <begin position="1"/>
        <end position="20"/>
    </location>
</feature>
<dbReference type="InterPro" id="IPR025966">
    <property type="entry name" value="OppC_N"/>
</dbReference>
<dbReference type="KEGG" id="cpo:COPRO5265_0638"/>
<keyword evidence="2 7" id="KW-0813">Transport</keyword>
<evidence type="ECO:0000256" key="2">
    <source>
        <dbReference type="ARBA" id="ARBA00022448"/>
    </source>
</evidence>
<feature type="transmembrane region" description="Helical" evidence="7">
    <location>
        <begin position="276"/>
        <end position="298"/>
    </location>
</feature>
<organism evidence="10 11">
    <name type="scientific">Coprothermobacter proteolyticus (strain ATCC 35245 / DSM 5265 / OCM 4 / BT)</name>
    <dbReference type="NCBI Taxonomy" id="309798"/>
    <lineage>
        <taxon>Bacteria</taxon>
        <taxon>Pseudomonadati</taxon>
        <taxon>Coprothermobacterota</taxon>
        <taxon>Coprothermobacteria</taxon>
        <taxon>Coprothermobacterales</taxon>
        <taxon>Coprothermobacteraceae</taxon>
        <taxon>Coprothermobacter</taxon>
    </lineage>
</organism>
<proteinExistence type="inferred from homology"/>
<evidence type="ECO:0000256" key="4">
    <source>
        <dbReference type="ARBA" id="ARBA00022692"/>
    </source>
</evidence>
<feature type="domain" description="ABC transmembrane type-1" evidence="9">
    <location>
        <begin position="205"/>
        <end position="415"/>
    </location>
</feature>